<proteinExistence type="predicted"/>
<accession>A0AAV8XMV6</accession>
<evidence type="ECO:0000259" key="1">
    <source>
        <dbReference type="Pfam" id="PF21738"/>
    </source>
</evidence>
<dbReference type="AlphaFoldDB" id="A0AAV8XMV6"/>
<dbReference type="Pfam" id="PF21738">
    <property type="entry name" value="DJR-like_dom"/>
    <property type="match status" value="1"/>
</dbReference>
<sequence>MKFGMKLVDMSSIAFKIQFHISVGDVEKEKLLGYIDSGKYLDIAFRRWELQESPLLQETMKHT</sequence>
<organism evidence="2 3">
    <name type="scientific">Aromia moschata</name>
    <dbReference type="NCBI Taxonomy" id="1265417"/>
    <lineage>
        <taxon>Eukaryota</taxon>
        <taxon>Metazoa</taxon>
        <taxon>Ecdysozoa</taxon>
        <taxon>Arthropoda</taxon>
        <taxon>Hexapoda</taxon>
        <taxon>Insecta</taxon>
        <taxon>Pterygota</taxon>
        <taxon>Neoptera</taxon>
        <taxon>Endopterygota</taxon>
        <taxon>Coleoptera</taxon>
        <taxon>Polyphaga</taxon>
        <taxon>Cucujiformia</taxon>
        <taxon>Chrysomeloidea</taxon>
        <taxon>Cerambycidae</taxon>
        <taxon>Cerambycinae</taxon>
        <taxon>Callichromatini</taxon>
        <taxon>Aromia</taxon>
    </lineage>
</organism>
<evidence type="ECO:0000313" key="2">
    <source>
        <dbReference type="EMBL" id="KAJ8939911.1"/>
    </source>
</evidence>
<keyword evidence="3" id="KW-1185">Reference proteome</keyword>
<dbReference type="EMBL" id="JAPWTK010000460">
    <property type="protein sequence ID" value="KAJ8939911.1"/>
    <property type="molecule type" value="Genomic_DNA"/>
</dbReference>
<name>A0AAV8XMV6_9CUCU</name>
<comment type="caution">
    <text evidence="2">The sequence shown here is derived from an EMBL/GenBank/DDBJ whole genome shotgun (WGS) entry which is preliminary data.</text>
</comment>
<protein>
    <recommendedName>
        <fullName evidence="1">Double jelly roll-like domain-containing protein</fullName>
    </recommendedName>
</protein>
<dbReference type="Proteomes" id="UP001162162">
    <property type="component" value="Unassembled WGS sequence"/>
</dbReference>
<dbReference type="InterPro" id="IPR049512">
    <property type="entry name" value="DJR-like_dom"/>
</dbReference>
<evidence type="ECO:0000313" key="3">
    <source>
        <dbReference type="Proteomes" id="UP001162162"/>
    </source>
</evidence>
<reference evidence="2" key="1">
    <citation type="journal article" date="2023" name="Insect Mol. Biol.">
        <title>Genome sequencing provides insights into the evolution of gene families encoding plant cell wall-degrading enzymes in longhorned beetles.</title>
        <authorList>
            <person name="Shin N.R."/>
            <person name="Okamura Y."/>
            <person name="Kirsch R."/>
            <person name="Pauchet Y."/>
        </authorList>
    </citation>
    <scope>NUCLEOTIDE SEQUENCE</scope>
    <source>
        <strain evidence="2">AMC_N1</strain>
    </source>
</reference>
<feature type="domain" description="Double jelly roll-like" evidence="1">
    <location>
        <begin position="9"/>
        <end position="62"/>
    </location>
</feature>
<gene>
    <name evidence="2" type="ORF">NQ318_023252</name>
</gene>